<feature type="non-terminal residue" evidence="2">
    <location>
        <position position="1"/>
    </location>
</feature>
<reference evidence="2" key="1">
    <citation type="submission" date="2021-02" db="EMBL/GenBank/DDBJ databases">
        <authorList>
            <person name="Nowell W R."/>
        </authorList>
    </citation>
    <scope>NUCLEOTIDE SEQUENCE</scope>
</reference>
<proteinExistence type="predicted"/>
<evidence type="ECO:0000256" key="1">
    <source>
        <dbReference type="SAM" id="MobiDB-lite"/>
    </source>
</evidence>
<accession>A0A820JED6</accession>
<feature type="region of interest" description="Disordered" evidence="1">
    <location>
        <begin position="109"/>
        <end position="165"/>
    </location>
</feature>
<feature type="region of interest" description="Disordered" evidence="1">
    <location>
        <begin position="1"/>
        <end position="20"/>
    </location>
</feature>
<comment type="caution">
    <text evidence="2">The sequence shown here is derived from an EMBL/GenBank/DDBJ whole genome shotgun (WGS) entry which is preliminary data.</text>
</comment>
<evidence type="ECO:0000313" key="3">
    <source>
        <dbReference type="Proteomes" id="UP000663844"/>
    </source>
</evidence>
<feature type="region of interest" description="Disordered" evidence="1">
    <location>
        <begin position="29"/>
        <end position="90"/>
    </location>
</feature>
<gene>
    <name evidence="2" type="ORF">OXD698_LOCUS47402</name>
</gene>
<feature type="compositionally biased region" description="Polar residues" evidence="1">
    <location>
        <begin position="48"/>
        <end position="59"/>
    </location>
</feature>
<sequence>QSSPSSSVIVATPDDNGSLSATTTAITTMETTKTDDRTSPLNHHTLRENQQISDRTSPVNGPGLAKPISMTSSLKEHRSSPSSTTTTAGKKRIDAALEKNIETIVTQVRRTTTKPSQLTQNDLQLFDSTSSTNSIKNGHHSRETTPITSNTNHKHVSSSSSREMT</sequence>
<dbReference type="AlphaFoldDB" id="A0A820JED6"/>
<feature type="non-terminal residue" evidence="2">
    <location>
        <position position="165"/>
    </location>
</feature>
<name>A0A820JED6_9BILA</name>
<evidence type="ECO:0000313" key="2">
    <source>
        <dbReference type="EMBL" id="CAF4325418.1"/>
    </source>
</evidence>
<dbReference type="EMBL" id="CAJOAZ010018367">
    <property type="protein sequence ID" value="CAF4325418.1"/>
    <property type="molecule type" value="Genomic_DNA"/>
</dbReference>
<feature type="compositionally biased region" description="Polar residues" evidence="1">
    <location>
        <begin position="144"/>
        <end position="165"/>
    </location>
</feature>
<protein>
    <submittedName>
        <fullName evidence="2">Uncharacterized protein</fullName>
    </submittedName>
</protein>
<dbReference type="Proteomes" id="UP000663844">
    <property type="component" value="Unassembled WGS sequence"/>
</dbReference>
<feature type="compositionally biased region" description="Polar residues" evidence="1">
    <location>
        <begin position="109"/>
        <end position="136"/>
    </location>
</feature>
<organism evidence="2 3">
    <name type="scientific">Adineta steineri</name>
    <dbReference type="NCBI Taxonomy" id="433720"/>
    <lineage>
        <taxon>Eukaryota</taxon>
        <taxon>Metazoa</taxon>
        <taxon>Spiralia</taxon>
        <taxon>Gnathifera</taxon>
        <taxon>Rotifera</taxon>
        <taxon>Eurotatoria</taxon>
        <taxon>Bdelloidea</taxon>
        <taxon>Adinetida</taxon>
        <taxon>Adinetidae</taxon>
        <taxon>Adineta</taxon>
    </lineage>
</organism>